<name>D3L978_OENOE</name>
<gene>
    <name evidence="2" type="ORF">AWRIB429_0908</name>
</gene>
<evidence type="ECO:0000256" key="1">
    <source>
        <dbReference type="SAM" id="MobiDB-lite"/>
    </source>
</evidence>
<sequence>MRSPKIFKRKKIKDNHMPLDNLNLQNSKLNKKMNNGQVE</sequence>
<feature type="compositionally biased region" description="Low complexity" evidence="1">
    <location>
        <begin position="21"/>
        <end position="39"/>
    </location>
</feature>
<dbReference type="EMBL" id="ACSE01000016">
    <property type="protein sequence ID" value="EFD88488.1"/>
    <property type="molecule type" value="Genomic_DNA"/>
</dbReference>
<accession>D3L978</accession>
<feature type="compositionally biased region" description="Basic residues" evidence="1">
    <location>
        <begin position="1"/>
        <end position="13"/>
    </location>
</feature>
<evidence type="ECO:0000313" key="2">
    <source>
        <dbReference type="EMBL" id="EFD88488.1"/>
    </source>
</evidence>
<comment type="caution">
    <text evidence="2">The sequence shown here is derived from an EMBL/GenBank/DDBJ whole genome shotgun (WGS) entry which is preliminary data.</text>
</comment>
<feature type="region of interest" description="Disordered" evidence="1">
    <location>
        <begin position="1"/>
        <end position="39"/>
    </location>
</feature>
<dbReference type="AlphaFoldDB" id="D3L978"/>
<protein>
    <submittedName>
        <fullName evidence="2">Uncharacterized protein</fullName>
    </submittedName>
</protein>
<evidence type="ECO:0000313" key="3">
    <source>
        <dbReference type="Proteomes" id="UP000003075"/>
    </source>
</evidence>
<dbReference type="Proteomes" id="UP000003075">
    <property type="component" value="Unassembled WGS sequence"/>
</dbReference>
<proteinExistence type="predicted"/>
<reference evidence="2 3" key="1">
    <citation type="journal article" date="2010" name="Appl. Microbiol. Biotechnol.">
        <title>Genotypic diversity in Oenococcus oeni by high-density microarray comparative genome hybridization and whole genome sequencing.</title>
        <authorList>
            <person name="Borneman A.R."/>
            <person name="Bartowsky E.J."/>
            <person name="McCarthy J."/>
            <person name="Chambers P.J."/>
        </authorList>
    </citation>
    <scope>NUCLEOTIDE SEQUENCE [LARGE SCALE GENOMIC DNA]</scope>
    <source>
        <strain evidence="2 3">AWRIB429</strain>
    </source>
</reference>
<organism evidence="2 3">
    <name type="scientific">Oenococcus oeni AWRIB429</name>
    <dbReference type="NCBI Taxonomy" id="655225"/>
    <lineage>
        <taxon>Bacteria</taxon>
        <taxon>Bacillati</taxon>
        <taxon>Bacillota</taxon>
        <taxon>Bacilli</taxon>
        <taxon>Lactobacillales</taxon>
        <taxon>Lactobacillaceae</taxon>
        <taxon>Oenococcus</taxon>
    </lineage>
</organism>